<reference evidence="4" key="1">
    <citation type="submission" date="2022-11" db="UniProtKB">
        <authorList>
            <consortium name="WormBaseParasite"/>
        </authorList>
    </citation>
    <scope>IDENTIFICATION</scope>
</reference>
<feature type="region of interest" description="Disordered" evidence="1">
    <location>
        <begin position="26"/>
        <end position="63"/>
    </location>
</feature>
<name>A0A914D7P6_9BILA</name>
<keyword evidence="3" id="KW-1185">Reference proteome</keyword>
<evidence type="ECO:0000256" key="1">
    <source>
        <dbReference type="SAM" id="MobiDB-lite"/>
    </source>
</evidence>
<evidence type="ECO:0000313" key="3">
    <source>
        <dbReference type="Proteomes" id="UP000887540"/>
    </source>
</evidence>
<feature type="compositionally biased region" description="Basic and acidic residues" evidence="1">
    <location>
        <begin position="27"/>
        <end position="63"/>
    </location>
</feature>
<dbReference type="Proteomes" id="UP000887540">
    <property type="component" value="Unplaced"/>
</dbReference>
<dbReference type="AlphaFoldDB" id="A0A914D7P6"/>
<organism evidence="3 4">
    <name type="scientific">Acrobeloides nanus</name>
    <dbReference type="NCBI Taxonomy" id="290746"/>
    <lineage>
        <taxon>Eukaryota</taxon>
        <taxon>Metazoa</taxon>
        <taxon>Ecdysozoa</taxon>
        <taxon>Nematoda</taxon>
        <taxon>Chromadorea</taxon>
        <taxon>Rhabditida</taxon>
        <taxon>Tylenchina</taxon>
        <taxon>Cephalobomorpha</taxon>
        <taxon>Cephaloboidea</taxon>
        <taxon>Cephalobidae</taxon>
        <taxon>Acrobeloides</taxon>
    </lineage>
</organism>
<evidence type="ECO:0000256" key="2">
    <source>
        <dbReference type="SAM" id="SignalP"/>
    </source>
</evidence>
<sequence length="63" mass="7678">NLIMRLYLILFMILSILALTAFGVPNSRERESGERRRDSRETHERRRSDERRSSDERRRDRSD</sequence>
<feature type="chain" id="PRO_5037965570" evidence="2">
    <location>
        <begin position="19"/>
        <end position="63"/>
    </location>
</feature>
<evidence type="ECO:0000313" key="4">
    <source>
        <dbReference type="WBParaSite" id="ACRNAN_scaffold19895.g19465.t1"/>
    </source>
</evidence>
<feature type="signal peptide" evidence="2">
    <location>
        <begin position="1"/>
        <end position="18"/>
    </location>
</feature>
<keyword evidence="2" id="KW-0732">Signal</keyword>
<dbReference type="WBParaSite" id="ACRNAN_scaffold19895.g19465.t1">
    <property type="protein sequence ID" value="ACRNAN_scaffold19895.g19465.t1"/>
    <property type="gene ID" value="ACRNAN_scaffold19895.g19465"/>
</dbReference>
<protein>
    <submittedName>
        <fullName evidence="4">Uncharacterized protein</fullName>
    </submittedName>
</protein>
<accession>A0A914D7P6</accession>
<proteinExistence type="predicted"/>